<dbReference type="Gene3D" id="1.10.287.470">
    <property type="entry name" value="Helix hairpin bin"/>
    <property type="match status" value="1"/>
</dbReference>
<organism evidence="7 8">
    <name type="scientific">Oceaniradius stylonematis</name>
    <dbReference type="NCBI Taxonomy" id="2184161"/>
    <lineage>
        <taxon>Bacteria</taxon>
        <taxon>Pseudomonadati</taxon>
        <taxon>Pseudomonadota</taxon>
        <taxon>Alphaproteobacteria</taxon>
        <taxon>Hyphomicrobiales</taxon>
        <taxon>Ahrensiaceae</taxon>
        <taxon>Oceaniradius</taxon>
    </lineage>
</organism>
<proteinExistence type="inferred from homology"/>
<evidence type="ECO:0000313" key="7">
    <source>
        <dbReference type="EMBL" id="RKF07318.1"/>
    </source>
</evidence>
<name>A0A3A8AD99_9HYPH</name>
<sequence>MRAHRYAAILVFVASAAWVLTGDFSSVGSASDQDGAEAPAITETDTSSDAATADTRPEQSVAVAVIPSIEHARTVRVSGVTQADKRTNMTARAGGVIAELLVEQGDIVAKGDMVARIAPEGRDAAVRSAEAALEQARAEFAAREELVERGTLPRLQLDQQRSALRLAESQYEAALAELERLDVTAPFGGVVDNVMVEQGSSVDQGTPVANLIALDPIIGIGEVNESDLNTIRVGGTAQLRLVTGDVIDGTIRFISREAQSSTRTFTVEVEAPNPDLAVPAGMTAEVILRGEPVVATPLPRSVVTLDDAGELGVRAVDEDNKVVFYPIDLVDDSTDALLLGGIPKGARIIVVGQNFVSDGQAVIPVEADSAVIERLIAEASGEAASQ</sequence>
<dbReference type="InterPro" id="IPR006143">
    <property type="entry name" value="RND_pump_MFP"/>
</dbReference>
<keyword evidence="8" id="KW-1185">Reference proteome</keyword>
<feature type="compositionally biased region" description="Low complexity" evidence="3">
    <location>
        <begin position="44"/>
        <end position="54"/>
    </location>
</feature>
<evidence type="ECO:0000256" key="1">
    <source>
        <dbReference type="ARBA" id="ARBA00009477"/>
    </source>
</evidence>
<dbReference type="GO" id="GO:0015562">
    <property type="term" value="F:efflux transmembrane transporter activity"/>
    <property type="evidence" value="ECO:0007669"/>
    <property type="project" value="TreeGrafter"/>
</dbReference>
<comment type="similarity">
    <text evidence="1">Belongs to the membrane fusion protein (MFP) (TC 8.A.1) family.</text>
</comment>
<dbReference type="InterPro" id="IPR058792">
    <property type="entry name" value="Beta-barrel_RND_2"/>
</dbReference>
<evidence type="ECO:0000259" key="6">
    <source>
        <dbReference type="Pfam" id="PF25954"/>
    </source>
</evidence>
<dbReference type="Gene3D" id="2.40.420.20">
    <property type="match status" value="1"/>
</dbReference>
<dbReference type="AlphaFoldDB" id="A0A3A8AD99"/>
<keyword evidence="2" id="KW-0175">Coiled coil</keyword>
<feature type="coiled-coil region" evidence="2">
    <location>
        <begin position="126"/>
        <end position="184"/>
    </location>
</feature>
<dbReference type="NCBIfam" id="TIGR01730">
    <property type="entry name" value="RND_mfp"/>
    <property type="match status" value="1"/>
</dbReference>
<evidence type="ECO:0000256" key="3">
    <source>
        <dbReference type="SAM" id="MobiDB-lite"/>
    </source>
</evidence>
<feature type="region of interest" description="Disordered" evidence="3">
    <location>
        <begin position="29"/>
        <end position="58"/>
    </location>
</feature>
<comment type="caution">
    <text evidence="7">The sequence shown here is derived from an EMBL/GenBank/DDBJ whole genome shotgun (WGS) entry which is preliminary data.</text>
</comment>
<reference evidence="7 8" key="1">
    <citation type="journal article" date="2018" name="Int. J. Syst. Bacteriol.">
        <title>Oceaniradius stylonemae gen. nov., sp. nov., isolated from a red alga, Stylonema cornu-cervi.</title>
        <authorList>
            <person name="Jeong S."/>
        </authorList>
    </citation>
    <scope>NUCLEOTIDE SEQUENCE [LARGE SCALE GENOMIC DNA]</scope>
    <source>
        <strain evidence="7 8">StC1</strain>
    </source>
</reference>
<feature type="signal peptide" evidence="4">
    <location>
        <begin position="1"/>
        <end position="16"/>
    </location>
</feature>
<feature type="chain" id="PRO_5018527234" evidence="4">
    <location>
        <begin position="17"/>
        <end position="386"/>
    </location>
</feature>
<evidence type="ECO:0000256" key="2">
    <source>
        <dbReference type="SAM" id="Coils"/>
    </source>
</evidence>
<evidence type="ECO:0000256" key="4">
    <source>
        <dbReference type="SAM" id="SignalP"/>
    </source>
</evidence>
<dbReference type="Pfam" id="PF25917">
    <property type="entry name" value="BSH_RND"/>
    <property type="match status" value="1"/>
</dbReference>
<dbReference type="OrthoDB" id="9806939at2"/>
<feature type="domain" description="Multidrug resistance protein MdtA-like barrel-sandwich hybrid" evidence="5">
    <location>
        <begin position="88"/>
        <end position="212"/>
    </location>
</feature>
<dbReference type="Gene3D" id="2.40.50.100">
    <property type="match status" value="1"/>
</dbReference>
<dbReference type="PANTHER" id="PTHR30469:SF29">
    <property type="entry name" value="BLR2860 PROTEIN"/>
    <property type="match status" value="1"/>
</dbReference>
<evidence type="ECO:0000259" key="5">
    <source>
        <dbReference type="Pfam" id="PF25917"/>
    </source>
</evidence>
<dbReference type="Pfam" id="PF25954">
    <property type="entry name" value="Beta-barrel_RND_2"/>
    <property type="match status" value="1"/>
</dbReference>
<dbReference type="RefSeq" id="WP_109768338.1">
    <property type="nucleotide sequence ID" value="NZ_CP159474.1"/>
</dbReference>
<dbReference type="Gene3D" id="2.40.30.170">
    <property type="match status" value="1"/>
</dbReference>
<dbReference type="InterPro" id="IPR058625">
    <property type="entry name" value="MdtA-like_BSH"/>
</dbReference>
<dbReference type="Proteomes" id="UP000246132">
    <property type="component" value="Unassembled WGS sequence"/>
</dbReference>
<dbReference type="SUPFAM" id="SSF111369">
    <property type="entry name" value="HlyD-like secretion proteins"/>
    <property type="match status" value="1"/>
</dbReference>
<dbReference type="PANTHER" id="PTHR30469">
    <property type="entry name" value="MULTIDRUG RESISTANCE PROTEIN MDTA"/>
    <property type="match status" value="1"/>
</dbReference>
<evidence type="ECO:0000313" key="8">
    <source>
        <dbReference type="Proteomes" id="UP000246132"/>
    </source>
</evidence>
<accession>A0A3A8AD99</accession>
<protein>
    <submittedName>
        <fullName evidence="7">Efflux RND transporter periplasmic adaptor subunit</fullName>
    </submittedName>
</protein>
<dbReference type="EMBL" id="QFWV02000004">
    <property type="protein sequence ID" value="RKF07318.1"/>
    <property type="molecule type" value="Genomic_DNA"/>
</dbReference>
<gene>
    <name evidence="7" type="ORF">DEM25_005700</name>
</gene>
<keyword evidence="4" id="KW-0732">Signal</keyword>
<feature type="domain" description="CusB-like beta-barrel" evidence="6">
    <location>
        <begin position="222"/>
        <end position="291"/>
    </location>
</feature>
<dbReference type="GO" id="GO:1990281">
    <property type="term" value="C:efflux pump complex"/>
    <property type="evidence" value="ECO:0007669"/>
    <property type="project" value="TreeGrafter"/>
</dbReference>